<keyword evidence="5" id="KW-1185">Reference proteome</keyword>
<evidence type="ECO:0000313" key="5">
    <source>
        <dbReference type="Proteomes" id="UP001147148"/>
    </source>
</evidence>
<evidence type="ECO:0000256" key="3">
    <source>
        <dbReference type="SAM" id="SignalP"/>
    </source>
</evidence>
<dbReference type="EMBL" id="JAPDSH010000001">
    <property type="protein sequence ID" value="MDF0479008.1"/>
    <property type="molecule type" value="Genomic_DNA"/>
</dbReference>
<feature type="transmembrane region" description="Helical" evidence="2">
    <location>
        <begin position="115"/>
        <end position="134"/>
    </location>
</feature>
<feature type="region of interest" description="Disordered" evidence="1">
    <location>
        <begin position="42"/>
        <end position="107"/>
    </location>
</feature>
<reference evidence="4" key="1">
    <citation type="submission" date="2022-10" db="EMBL/GenBank/DDBJ databases">
        <title>Vagococcus sp. isolated from poultry meat.</title>
        <authorList>
            <person name="Johansson P."/>
            <person name="Bjorkroth J."/>
        </authorList>
    </citation>
    <scope>NUCLEOTIDE SEQUENCE</scope>
    <source>
        <strain evidence="4">PNs007</strain>
    </source>
</reference>
<keyword evidence="2" id="KW-0472">Membrane</keyword>
<evidence type="ECO:0000313" key="4">
    <source>
        <dbReference type="EMBL" id="MDF0479008.1"/>
    </source>
</evidence>
<comment type="caution">
    <text evidence="4">The sequence shown here is derived from an EMBL/GenBank/DDBJ whole genome shotgun (WGS) entry which is preliminary data.</text>
</comment>
<organism evidence="4 5">
    <name type="scientific">Vagococcus proximus</name>
    <dbReference type="NCBI Taxonomy" id="2991417"/>
    <lineage>
        <taxon>Bacteria</taxon>
        <taxon>Bacillati</taxon>
        <taxon>Bacillota</taxon>
        <taxon>Bacilli</taxon>
        <taxon>Lactobacillales</taxon>
        <taxon>Enterococcaceae</taxon>
        <taxon>Vagococcus</taxon>
    </lineage>
</organism>
<name>A0ABT5WZ19_9ENTE</name>
<dbReference type="Proteomes" id="UP001147148">
    <property type="component" value="Unassembled WGS sequence"/>
</dbReference>
<dbReference type="RefSeq" id="WP_275470654.1">
    <property type="nucleotide sequence ID" value="NZ_JAPDSH010000001.1"/>
</dbReference>
<protein>
    <recommendedName>
        <fullName evidence="6">Gram-positive cocci surface proteins LPxTG domain-containing protein</fullName>
    </recommendedName>
</protein>
<feature type="chain" id="PRO_5046746630" description="Gram-positive cocci surface proteins LPxTG domain-containing protein" evidence="3">
    <location>
        <begin position="21"/>
        <end position="139"/>
    </location>
</feature>
<evidence type="ECO:0008006" key="6">
    <source>
        <dbReference type="Google" id="ProtNLM"/>
    </source>
</evidence>
<gene>
    <name evidence="4" type="ORF">OL233_01810</name>
</gene>
<evidence type="ECO:0000256" key="1">
    <source>
        <dbReference type="SAM" id="MobiDB-lite"/>
    </source>
</evidence>
<feature type="signal peptide" evidence="3">
    <location>
        <begin position="1"/>
        <end position="20"/>
    </location>
</feature>
<feature type="compositionally biased region" description="Low complexity" evidence="1">
    <location>
        <begin position="68"/>
        <end position="92"/>
    </location>
</feature>
<keyword evidence="3" id="KW-0732">Signal</keyword>
<sequence>MIKKILATFVLALSFSYVLPATYAADKATTSNAVTSFYGEYVEKPKDTNPPAKPTPPPTHNNGGNGNTGRPSTNNGTPNNDYTSGSGGTTYTNRKTPGDSKTKVIPHTGNTSQEIVQLSGISLLLTLMMTLTYIKQKGE</sequence>
<keyword evidence="2" id="KW-1133">Transmembrane helix</keyword>
<accession>A0ABT5WZ19</accession>
<proteinExistence type="predicted"/>
<evidence type="ECO:0000256" key="2">
    <source>
        <dbReference type="SAM" id="Phobius"/>
    </source>
</evidence>
<keyword evidence="2" id="KW-0812">Transmembrane</keyword>